<feature type="compositionally biased region" description="Basic and acidic residues" evidence="1">
    <location>
        <begin position="455"/>
        <end position="464"/>
    </location>
</feature>
<name>A0A8D2L232_VARKO</name>
<reference evidence="2" key="2">
    <citation type="submission" date="2025-09" db="UniProtKB">
        <authorList>
            <consortium name="Ensembl"/>
        </authorList>
    </citation>
    <scope>IDENTIFICATION</scope>
</reference>
<dbReference type="Ensembl" id="ENSVKKT00000016116.1">
    <property type="protein sequence ID" value="ENSVKKP00000015742.1"/>
    <property type="gene ID" value="ENSVKKG00000010745.1"/>
</dbReference>
<protein>
    <submittedName>
        <fullName evidence="2">Uncharacterized protein</fullName>
    </submittedName>
</protein>
<sequence>FPPFSATAPTVLSQLFRVLEATYGGDGLGCLLDFLIPSKRLLEHVRQAACAPYFGCLFLHEGWPLCLREKVVVHLGPLNPLLLRPGDFYLQAEPCGEQSACLAVKCLSRDLTSVEKIPVPEASCSLPFTEGWLEEVTQGLGRPALHTCLVATGNGIVPIPWSKIVAPEFVQGPKMEALAEHDSSGGPEACCPPGSPRQSCPLAAEGHRGPGGPVQTPPGKYPGLIKVEQGSWKKSSLFVVPSLCDIISENLEGEYVNLLGFSEETKPSISAPAEPAASPTPARDPPGTAAPESGRGLAGESGSDEATAADWDCGMGPHSTEGPCTPCLRRKLIPDPKDHESRCRYRESYMAALKNPVSFSSGLMAAILEEMDVAKQAAPPESASVPPSEGPGQAAPRFPSVHPEKDEKVDEASKPGPAKLPKSPAECPAASNKFSFLKGPRQLPCSPAGLAAPEKAGKRQEGPRRRTLIARSPRTVRAKPAAAAGKGDHDKQSKPLFTPPGCLPRGCSGGRGGSVCGQPVGPRLLQVARWAGTRPLQGNGAGLPCWGTDRLGRPVVQVTTNDRAWAAPWCSAREVTRLLLHLFSLARKQWSSAGLTVVIDARKEPPSPTLSAALGATWRRCLGRFEKRGSCFVELLSSLKALGRHVDGGQLTQALDGQFPYCHGAWVQFFQVPAAAGGRVGRRAGCKRAP</sequence>
<dbReference type="PANTHER" id="PTHR45845:SF2">
    <property type="entry name" value="RIKEN CDNA D630003M21 GENE"/>
    <property type="match status" value="1"/>
</dbReference>
<dbReference type="OMA" id="HERWIGF"/>
<dbReference type="Proteomes" id="UP000694545">
    <property type="component" value="Unplaced"/>
</dbReference>
<dbReference type="PANTHER" id="PTHR45845">
    <property type="entry name" value="RHO GUANINE NUCLEOTIDE EXCHANGE FACTOR-RELATED"/>
    <property type="match status" value="1"/>
</dbReference>
<dbReference type="InterPro" id="IPR052231">
    <property type="entry name" value="Rho_GEF_signaling-related"/>
</dbReference>
<feature type="region of interest" description="Disordered" evidence="1">
    <location>
        <begin position="267"/>
        <end position="340"/>
    </location>
</feature>
<organism evidence="2 3">
    <name type="scientific">Varanus komodoensis</name>
    <name type="common">Komodo dragon</name>
    <dbReference type="NCBI Taxonomy" id="61221"/>
    <lineage>
        <taxon>Eukaryota</taxon>
        <taxon>Metazoa</taxon>
        <taxon>Chordata</taxon>
        <taxon>Craniata</taxon>
        <taxon>Vertebrata</taxon>
        <taxon>Euteleostomi</taxon>
        <taxon>Lepidosauria</taxon>
        <taxon>Squamata</taxon>
        <taxon>Bifurcata</taxon>
        <taxon>Unidentata</taxon>
        <taxon>Episquamata</taxon>
        <taxon>Toxicofera</taxon>
        <taxon>Anguimorpha</taxon>
        <taxon>Paleoanguimorpha</taxon>
        <taxon>Varanoidea</taxon>
        <taxon>Varanidae</taxon>
        <taxon>Varanus</taxon>
    </lineage>
</organism>
<feature type="region of interest" description="Disordered" evidence="1">
    <location>
        <begin position="375"/>
        <end position="427"/>
    </location>
</feature>
<feature type="region of interest" description="Disordered" evidence="1">
    <location>
        <begin position="445"/>
        <end position="497"/>
    </location>
</feature>
<reference evidence="2" key="1">
    <citation type="submission" date="2025-08" db="UniProtKB">
        <authorList>
            <consortium name="Ensembl"/>
        </authorList>
    </citation>
    <scope>IDENTIFICATION</scope>
</reference>
<feature type="compositionally biased region" description="Low complexity" evidence="1">
    <location>
        <begin position="377"/>
        <end position="392"/>
    </location>
</feature>
<feature type="compositionally biased region" description="Basic and acidic residues" evidence="1">
    <location>
        <begin position="402"/>
        <end position="413"/>
    </location>
</feature>
<feature type="region of interest" description="Disordered" evidence="1">
    <location>
        <begin position="177"/>
        <end position="221"/>
    </location>
</feature>
<evidence type="ECO:0000256" key="1">
    <source>
        <dbReference type="SAM" id="MobiDB-lite"/>
    </source>
</evidence>
<proteinExistence type="predicted"/>
<accession>A0A8D2L232</accession>
<evidence type="ECO:0000313" key="2">
    <source>
        <dbReference type="Ensembl" id="ENSVKKP00000015742.1"/>
    </source>
</evidence>
<keyword evidence="3" id="KW-1185">Reference proteome</keyword>
<dbReference type="AlphaFoldDB" id="A0A8D2L232"/>
<feature type="compositionally biased region" description="Low complexity" evidence="1">
    <location>
        <begin position="267"/>
        <end position="281"/>
    </location>
</feature>
<evidence type="ECO:0000313" key="3">
    <source>
        <dbReference type="Proteomes" id="UP000694545"/>
    </source>
</evidence>